<feature type="domain" description="Pseudouridine synthase I TruA alpha/beta" evidence="8">
    <location>
        <begin position="151"/>
        <end position="253"/>
    </location>
</feature>
<evidence type="ECO:0000259" key="8">
    <source>
        <dbReference type="Pfam" id="PF01416"/>
    </source>
</evidence>
<dbReference type="SUPFAM" id="SSF55120">
    <property type="entry name" value="Pseudouridine synthase"/>
    <property type="match status" value="1"/>
</dbReference>
<protein>
    <recommendedName>
        <fullName evidence="4">tRNA pseudouridine synthase A</fullName>
        <ecNumber evidence="4">5.4.99.12</ecNumber>
    </recommendedName>
    <alternativeName>
        <fullName evidence="4">tRNA pseudouridine(38-40) synthase</fullName>
    </alternativeName>
    <alternativeName>
        <fullName evidence="4">tRNA pseudouridylate synthase I</fullName>
    </alternativeName>
    <alternativeName>
        <fullName evidence="4">tRNA-uridine isomerase I</fullName>
    </alternativeName>
</protein>
<dbReference type="PANTHER" id="PTHR11142">
    <property type="entry name" value="PSEUDOURIDYLATE SYNTHASE"/>
    <property type="match status" value="1"/>
</dbReference>
<dbReference type="InterPro" id="IPR020094">
    <property type="entry name" value="TruA/RsuA/RluB/E/F_N"/>
</dbReference>
<dbReference type="FunFam" id="3.30.70.580:FF:000001">
    <property type="entry name" value="tRNA pseudouridine synthase A"/>
    <property type="match status" value="1"/>
</dbReference>
<dbReference type="PANTHER" id="PTHR11142:SF0">
    <property type="entry name" value="TRNA PSEUDOURIDINE SYNTHASE-LIKE 1"/>
    <property type="match status" value="1"/>
</dbReference>
<feature type="active site" description="Nucleophile" evidence="4 5">
    <location>
        <position position="61"/>
    </location>
</feature>
<comment type="caution">
    <text evidence="4">Lacks conserved residue(s) required for the propagation of feature annotation.</text>
</comment>
<evidence type="ECO:0000256" key="7">
    <source>
        <dbReference type="RuleBase" id="RU003792"/>
    </source>
</evidence>
<evidence type="ECO:0000313" key="9">
    <source>
        <dbReference type="EMBL" id="KXU36235.1"/>
    </source>
</evidence>
<dbReference type="NCBIfam" id="TIGR00071">
    <property type="entry name" value="hisT_truA"/>
    <property type="match status" value="1"/>
</dbReference>
<dbReference type="CDD" id="cd02570">
    <property type="entry name" value="PseudoU_synth_EcTruA"/>
    <property type="match status" value="1"/>
</dbReference>
<reference evidence="9 10" key="1">
    <citation type="submission" date="2016-02" db="EMBL/GenBank/DDBJ databases">
        <authorList>
            <person name="Wen L."/>
            <person name="He K."/>
            <person name="Yang H."/>
        </authorList>
    </citation>
    <scope>NUCLEOTIDE SEQUENCE [LARGE SCALE GENOMIC DNA]</scope>
    <source>
        <strain evidence="9 10">CV41</strain>
    </source>
</reference>
<comment type="similarity">
    <text evidence="1 4 7">Belongs to the tRNA pseudouridine synthase TruA family.</text>
</comment>
<dbReference type="InterPro" id="IPR001406">
    <property type="entry name" value="PsdUridine_synth_TruA"/>
</dbReference>
<dbReference type="AlphaFoldDB" id="A0A139SNS6"/>
<dbReference type="Gene3D" id="3.30.70.660">
    <property type="entry name" value="Pseudouridine synthase I, catalytic domain, C-terminal subdomain"/>
    <property type="match status" value="1"/>
</dbReference>
<keyword evidence="2 4" id="KW-0819">tRNA processing</keyword>
<dbReference type="EC" id="5.4.99.12" evidence="4"/>
<comment type="subunit">
    <text evidence="4">Homodimer.</text>
</comment>
<gene>
    <name evidence="4" type="primary">truA</name>
    <name evidence="9" type="ORF">AXK12_03605</name>
</gene>
<evidence type="ECO:0000256" key="5">
    <source>
        <dbReference type="PIRSR" id="PIRSR001430-1"/>
    </source>
</evidence>
<dbReference type="PIRSF" id="PIRSF001430">
    <property type="entry name" value="tRNA_psdUrid_synth"/>
    <property type="match status" value="1"/>
</dbReference>
<dbReference type="GO" id="GO:0160147">
    <property type="term" value="F:tRNA pseudouridine(38-40) synthase activity"/>
    <property type="evidence" value="ECO:0007669"/>
    <property type="project" value="UniProtKB-EC"/>
</dbReference>
<name>A0A139SNS6_9BACT</name>
<organism evidence="9 10">
    <name type="scientific">Cephaloticoccus capnophilus</name>
    <dbReference type="NCBI Taxonomy" id="1548208"/>
    <lineage>
        <taxon>Bacteria</taxon>
        <taxon>Pseudomonadati</taxon>
        <taxon>Verrucomicrobiota</taxon>
        <taxon>Opitutia</taxon>
        <taxon>Opitutales</taxon>
        <taxon>Opitutaceae</taxon>
        <taxon>Cephaloticoccus</taxon>
    </lineage>
</organism>
<evidence type="ECO:0000256" key="1">
    <source>
        <dbReference type="ARBA" id="ARBA00009375"/>
    </source>
</evidence>
<keyword evidence="3 4" id="KW-0413">Isomerase</keyword>
<dbReference type="Proteomes" id="UP000071392">
    <property type="component" value="Unassembled WGS sequence"/>
</dbReference>
<dbReference type="OrthoDB" id="9811823at2"/>
<evidence type="ECO:0000256" key="3">
    <source>
        <dbReference type="ARBA" id="ARBA00023235"/>
    </source>
</evidence>
<dbReference type="InterPro" id="IPR020095">
    <property type="entry name" value="PsdUridine_synth_TruA_C"/>
</dbReference>
<dbReference type="GO" id="GO:0031119">
    <property type="term" value="P:tRNA pseudouridine synthesis"/>
    <property type="evidence" value="ECO:0007669"/>
    <property type="project" value="UniProtKB-UniRule"/>
</dbReference>
<dbReference type="Gene3D" id="3.30.70.580">
    <property type="entry name" value="Pseudouridine synthase I, catalytic domain, N-terminal subdomain"/>
    <property type="match status" value="1"/>
</dbReference>
<sequence>MRACDFVPRRRKCVCAYDGTGFAGWQSQAAGRGLAIQDVIEARLAAIFGQPVRIAGSGRTDAGVHALGQVFHFDAAWSHGEEKLLLALRTGLPSTIQIKSTRPVRADFHARFDARGKRYEYRIHLGDADPFARPYCWTVFRPLDVDAIRAAAARLIGRHDFRAFTALNGPAREDTVRMLHRLDVLQRGRRLRIVCEGDGFLYKMVRSLVGALVSVGEGKLSAADLAAILASRHRTATVQTAPAKGLFLAKVFY</sequence>
<feature type="domain" description="Pseudouridine synthase I TruA alpha/beta" evidence="8">
    <location>
        <begin position="16"/>
        <end position="113"/>
    </location>
</feature>
<dbReference type="InterPro" id="IPR020097">
    <property type="entry name" value="PsdUridine_synth_TruA_a/b_dom"/>
</dbReference>
<evidence type="ECO:0000256" key="4">
    <source>
        <dbReference type="HAMAP-Rule" id="MF_00171"/>
    </source>
</evidence>
<proteinExistence type="inferred from homology"/>
<dbReference type="Pfam" id="PF01416">
    <property type="entry name" value="PseudoU_synth_1"/>
    <property type="match status" value="2"/>
</dbReference>
<evidence type="ECO:0000256" key="2">
    <source>
        <dbReference type="ARBA" id="ARBA00022694"/>
    </source>
</evidence>
<dbReference type="EMBL" id="LSZP01000028">
    <property type="protein sequence ID" value="KXU36235.1"/>
    <property type="molecule type" value="Genomic_DNA"/>
</dbReference>
<dbReference type="GO" id="GO:0003723">
    <property type="term" value="F:RNA binding"/>
    <property type="evidence" value="ECO:0007669"/>
    <property type="project" value="InterPro"/>
</dbReference>
<comment type="catalytic activity">
    <reaction evidence="4 7">
        <text>uridine(38/39/40) in tRNA = pseudouridine(38/39/40) in tRNA</text>
        <dbReference type="Rhea" id="RHEA:22376"/>
        <dbReference type="Rhea" id="RHEA-COMP:10085"/>
        <dbReference type="Rhea" id="RHEA-COMP:10087"/>
        <dbReference type="ChEBI" id="CHEBI:65314"/>
        <dbReference type="ChEBI" id="CHEBI:65315"/>
        <dbReference type="EC" id="5.4.99.12"/>
    </reaction>
</comment>
<dbReference type="STRING" id="1548208.AXK12_03605"/>
<comment type="function">
    <text evidence="4">Formation of pseudouridine at positions 38, 39 and 40 in the anticodon stem and loop of transfer RNAs.</text>
</comment>
<evidence type="ECO:0000313" key="10">
    <source>
        <dbReference type="Proteomes" id="UP000071392"/>
    </source>
</evidence>
<dbReference type="HAMAP" id="MF_00171">
    <property type="entry name" value="TruA"/>
    <property type="match status" value="1"/>
</dbReference>
<comment type="caution">
    <text evidence="9">The sequence shown here is derived from an EMBL/GenBank/DDBJ whole genome shotgun (WGS) entry which is preliminary data.</text>
</comment>
<accession>A0A139SNS6</accession>
<evidence type="ECO:0000256" key="6">
    <source>
        <dbReference type="PIRSR" id="PIRSR001430-2"/>
    </source>
</evidence>
<feature type="binding site" evidence="4 6">
    <location>
        <position position="119"/>
    </location>
    <ligand>
        <name>substrate</name>
    </ligand>
</feature>
<dbReference type="InterPro" id="IPR020103">
    <property type="entry name" value="PsdUridine_synth_cat_dom_sf"/>
</dbReference>
<keyword evidence="10" id="KW-1185">Reference proteome</keyword>